<feature type="transmembrane region" description="Helical" evidence="5">
    <location>
        <begin position="105"/>
        <end position="123"/>
    </location>
</feature>
<dbReference type="SUPFAM" id="SSF55073">
    <property type="entry name" value="Nucleotide cyclase"/>
    <property type="match status" value="1"/>
</dbReference>
<feature type="transmembrane region" description="Helical" evidence="5">
    <location>
        <begin position="82"/>
        <end position="99"/>
    </location>
</feature>
<keyword evidence="8" id="KW-1185">Reference proteome</keyword>
<evidence type="ECO:0000256" key="5">
    <source>
        <dbReference type="SAM" id="Phobius"/>
    </source>
</evidence>
<dbReference type="PANTHER" id="PTHR45138:SF9">
    <property type="entry name" value="DIGUANYLATE CYCLASE DGCM-RELATED"/>
    <property type="match status" value="1"/>
</dbReference>
<name>A0A1E2UHP7_9GAMM</name>
<dbReference type="PROSITE" id="PS50887">
    <property type="entry name" value="GGDEF"/>
    <property type="match status" value="1"/>
</dbReference>
<dbReference type="SMART" id="SM00267">
    <property type="entry name" value="GGDEF"/>
    <property type="match status" value="1"/>
</dbReference>
<evidence type="ECO:0000259" key="6">
    <source>
        <dbReference type="PROSITE" id="PS50887"/>
    </source>
</evidence>
<accession>A0A1E2UHP7</accession>
<comment type="caution">
    <text evidence="7">The sequence shown here is derived from an EMBL/GenBank/DDBJ whole genome shotgun (WGS) entry which is preliminary data.</text>
</comment>
<dbReference type="Pfam" id="PF00990">
    <property type="entry name" value="GGDEF"/>
    <property type="match status" value="1"/>
</dbReference>
<feature type="domain" description="GGDEF" evidence="6">
    <location>
        <begin position="204"/>
        <end position="341"/>
    </location>
</feature>
<dbReference type="InterPro" id="IPR043128">
    <property type="entry name" value="Rev_trsase/Diguanyl_cyclase"/>
</dbReference>
<dbReference type="GO" id="GO:0052621">
    <property type="term" value="F:diguanylate cyclase activity"/>
    <property type="evidence" value="ECO:0007669"/>
    <property type="project" value="UniProtKB-EC"/>
</dbReference>
<dbReference type="FunFam" id="3.30.70.270:FF:000001">
    <property type="entry name" value="Diguanylate cyclase domain protein"/>
    <property type="match status" value="1"/>
</dbReference>
<comment type="catalytic activity">
    <reaction evidence="3">
        <text>2 GTP = 3',3'-c-di-GMP + 2 diphosphate</text>
        <dbReference type="Rhea" id="RHEA:24898"/>
        <dbReference type="ChEBI" id="CHEBI:33019"/>
        <dbReference type="ChEBI" id="CHEBI:37565"/>
        <dbReference type="ChEBI" id="CHEBI:58805"/>
        <dbReference type="EC" id="2.7.7.65"/>
    </reaction>
</comment>
<evidence type="ECO:0000256" key="1">
    <source>
        <dbReference type="ARBA" id="ARBA00001946"/>
    </source>
</evidence>
<dbReference type="GO" id="GO:1902201">
    <property type="term" value="P:negative regulation of bacterial-type flagellum-dependent cell motility"/>
    <property type="evidence" value="ECO:0007669"/>
    <property type="project" value="TreeGrafter"/>
</dbReference>
<keyword evidence="5" id="KW-1133">Transmembrane helix</keyword>
<dbReference type="GO" id="GO:0005886">
    <property type="term" value="C:plasma membrane"/>
    <property type="evidence" value="ECO:0007669"/>
    <property type="project" value="TreeGrafter"/>
</dbReference>
<keyword evidence="5" id="KW-0472">Membrane</keyword>
<dbReference type="NCBIfam" id="TIGR00254">
    <property type="entry name" value="GGDEF"/>
    <property type="match status" value="1"/>
</dbReference>
<feature type="coiled-coil region" evidence="4">
    <location>
        <begin position="142"/>
        <end position="176"/>
    </location>
</feature>
<keyword evidence="4" id="KW-0175">Coiled coil</keyword>
<dbReference type="STRING" id="1818881.A3196_18795"/>
<dbReference type="Proteomes" id="UP000094849">
    <property type="component" value="Unassembled WGS sequence"/>
</dbReference>
<dbReference type="PANTHER" id="PTHR45138">
    <property type="entry name" value="REGULATORY COMPONENTS OF SENSORY TRANSDUCTION SYSTEM"/>
    <property type="match status" value="1"/>
</dbReference>
<dbReference type="EC" id="2.7.7.65" evidence="2"/>
<evidence type="ECO:0000256" key="2">
    <source>
        <dbReference type="ARBA" id="ARBA00012528"/>
    </source>
</evidence>
<comment type="cofactor">
    <cofactor evidence="1">
        <name>Mg(2+)</name>
        <dbReference type="ChEBI" id="CHEBI:18420"/>
    </cofactor>
</comment>
<evidence type="ECO:0000256" key="3">
    <source>
        <dbReference type="ARBA" id="ARBA00034247"/>
    </source>
</evidence>
<proteinExistence type="predicted"/>
<reference evidence="7 8" key="1">
    <citation type="submission" date="2016-03" db="EMBL/GenBank/DDBJ databases">
        <title>Chemosynthetic sulphur-oxidizing symbionts of marine invertebrate animals are capable of nitrogen fixation.</title>
        <authorList>
            <person name="Petersen J.M."/>
            <person name="Kemper A."/>
            <person name="Gruber-Vodicka H."/>
            <person name="Cardini U."/>
            <person name="Geest Mvander."/>
            <person name="Kleiner M."/>
            <person name="Bulgheresi S."/>
            <person name="Fussmann M."/>
            <person name="Herbold C."/>
            <person name="Seah B.K.B."/>
            <person name="Antony C.Paul."/>
            <person name="Liu D."/>
            <person name="Belitz A."/>
            <person name="Weber M."/>
        </authorList>
    </citation>
    <scope>NUCLEOTIDE SEQUENCE [LARGE SCALE GENOMIC DNA]</scope>
    <source>
        <strain evidence="7">G_D</strain>
    </source>
</reference>
<dbReference type="CDD" id="cd01949">
    <property type="entry name" value="GGDEF"/>
    <property type="match status" value="1"/>
</dbReference>
<keyword evidence="5" id="KW-0812">Transmembrane</keyword>
<dbReference type="InterPro" id="IPR000160">
    <property type="entry name" value="GGDEF_dom"/>
</dbReference>
<evidence type="ECO:0000313" key="8">
    <source>
        <dbReference type="Proteomes" id="UP000094849"/>
    </source>
</evidence>
<dbReference type="InterPro" id="IPR029787">
    <property type="entry name" value="Nucleotide_cyclase"/>
</dbReference>
<dbReference type="AlphaFoldDB" id="A0A1E2UHP7"/>
<dbReference type="Gene3D" id="3.30.70.270">
    <property type="match status" value="1"/>
</dbReference>
<feature type="transmembrane region" description="Helical" evidence="5">
    <location>
        <begin position="32"/>
        <end position="51"/>
    </location>
</feature>
<dbReference type="GO" id="GO:0043709">
    <property type="term" value="P:cell adhesion involved in single-species biofilm formation"/>
    <property type="evidence" value="ECO:0007669"/>
    <property type="project" value="TreeGrafter"/>
</dbReference>
<organism evidence="7 8">
    <name type="scientific">Candidatus Thiodiazotropha endoloripes</name>
    <dbReference type="NCBI Taxonomy" id="1818881"/>
    <lineage>
        <taxon>Bacteria</taxon>
        <taxon>Pseudomonadati</taxon>
        <taxon>Pseudomonadota</taxon>
        <taxon>Gammaproteobacteria</taxon>
        <taxon>Chromatiales</taxon>
        <taxon>Sedimenticolaceae</taxon>
        <taxon>Candidatus Thiodiazotropha</taxon>
    </lineage>
</organism>
<evidence type="ECO:0000313" key="7">
    <source>
        <dbReference type="EMBL" id="ODB92826.1"/>
    </source>
</evidence>
<evidence type="ECO:0000256" key="4">
    <source>
        <dbReference type="SAM" id="Coils"/>
    </source>
</evidence>
<dbReference type="EMBL" id="LVJZ01000005">
    <property type="protein sequence ID" value="ODB92826.1"/>
    <property type="molecule type" value="Genomic_DNA"/>
</dbReference>
<feature type="transmembrane region" description="Helical" evidence="5">
    <location>
        <begin position="57"/>
        <end position="75"/>
    </location>
</feature>
<sequence length="356" mass="40094">MTLVSIARMTHTSLSLEKSWEFSSDKSKMLEFRLGVFVTGVVWGTGFAIFSPELNDTYTLLFLFTLAGMSAGAFSSMASDRFTYLLYILPMLIPAISISASQGNLLSLVMTIMLILFTLMLTVSHKLAAKTFADGFEYRFEHEDLVKELVKKNDDLNSLNHELEKTQKELSRISLSDELTQIPNRRHFMRVLQLEIKRARREHTPLSAVMIDVDYFKRFNDTYGHLVGDQCLRMIATVLRETLQRSGDFLARYGGEEFVALLPNTNQDSALIVAERMRMAIFDADIEHRECALGRVTISAGIASCSAVNGCKNWHTLIELADRSLYHSKSKGRNRVSAHDQNAVVIPLTPGHTSLD</sequence>
<dbReference type="InterPro" id="IPR050469">
    <property type="entry name" value="Diguanylate_Cyclase"/>
</dbReference>
<gene>
    <name evidence="7" type="ORF">A3196_18795</name>
</gene>
<protein>
    <recommendedName>
        <fullName evidence="2">diguanylate cyclase</fullName>
        <ecNumber evidence="2">2.7.7.65</ecNumber>
    </recommendedName>
</protein>